<dbReference type="Proteomes" id="UP000438429">
    <property type="component" value="Unassembled WGS sequence"/>
</dbReference>
<dbReference type="AlphaFoldDB" id="A0A6A4RU21"/>
<protein>
    <recommendedName>
        <fullName evidence="4">Alkylated DNA repair protein AlkB homologue 8 N-terminal domain-containing protein</fullName>
    </recommendedName>
</protein>
<feature type="compositionally biased region" description="Polar residues" evidence="1">
    <location>
        <begin position="90"/>
        <end position="105"/>
    </location>
</feature>
<evidence type="ECO:0008006" key="4">
    <source>
        <dbReference type="Google" id="ProtNLM"/>
    </source>
</evidence>
<dbReference type="EMBL" id="VEVO01000019">
    <property type="protein sequence ID" value="KAF0026196.1"/>
    <property type="molecule type" value="Genomic_DNA"/>
</dbReference>
<gene>
    <name evidence="2" type="ORF">F2P81_020933</name>
</gene>
<proteinExistence type="predicted"/>
<organism evidence="2 3">
    <name type="scientific">Scophthalmus maximus</name>
    <name type="common">Turbot</name>
    <name type="synonym">Psetta maxima</name>
    <dbReference type="NCBI Taxonomy" id="52904"/>
    <lineage>
        <taxon>Eukaryota</taxon>
        <taxon>Metazoa</taxon>
        <taxon>Chordata</taxon>
        <taxon>Craniata</taxon>
        <taxon>Vertebrata</taxon>
        <taxon>Euteleostomi</taxon>
        <taxon>Actinopterygii</taxon>
        <taxon>Neopterygii</taxon>
        <taxon>Teleostei</taxon>
        <taxon>Neoteleostei</taxon>
        <taxon>Acanthomorphata</taxon>
        <taxon>Carangaria</taxon>
        <taxon>Pleuronectiformes</taxon>
        <taxon>Pleuronectoidei</taxon>
        <taxon>Scophthalmidae</taxon>
        <taxon>Scophthalmus</taxon>
    </lineage>
</organism>
<evidence type="ECO:0000256" key="1">
    <source>
        <dbReference type="SAM" id="MobiDB-lite"/>
    </source>
</evidence>
<comment type="caution">
    <text evidence="2">The sequence shown here is derived from an EMBL/GenBank/DDBJ whole genome shotgun (WGS) entry which is preliminary data.</text>
</comment>
<reference evidence="2 3" key="1">
    <citation type="submission" date="2019-06" db="EMBL/GenBank/DDBJ databases">
        <title>Draft genomes of female and male turbot (Scophthalmus maximus).</title>
        <authorList>
            <person name="Xu H."/>
            <person name="Xu X.-W."/>
            <person name="Shao C."/>
            <person name="Chen S."/>
        </authorList>
    </citation>
    <scope>NUCLEOTIDE SEQUENCE [LARGE SCALE GENOMIC DNA]</scope>
    <source>
        <strain evidence="2">Ysfricsl-2016a</strain>
        <tissue evidence="2">Blood</tissue>
    </source>
</reference>
<name>A0A6A4RU21_SCOMX</name>
<evidence type="ECO:0000313" key="2">
    <source>
        <dbReference type="EMBL" id="KAF0026196.1"/>
    </source>
</evidence>
<feature type="compositionally biased region" description="Polar residues" evidence="1">
    <location>
        <begin position="72"/>
        <end position="81"/>
    </location>
</feature>
<feature type="region of interest" description="Disordered" evidence="1">
    <location>
        <begin position="70"/>
        <end position="105"/>
    </location>
</feature>
<evidence type="ECO:0000313" key="3">
    <source>
        <dbReference type="Proteomes" id="UP000438429"/>
    </source>
</evidence>
<accession>A0A6A4RU21</accession>
<sequence>MTVKEEPLETLRVTESSNVYSSTATERKLCRCDDEDWRYCPNPSEQVVCFYLTSLRDVLNVSLPSPVEEGTRIQSTRQRTSAAAPVRGGLSQQAELSDSNQTLSQAPRPHWMLRMNTDACGLQARVNPKVSLNRLKLNRLSIIHGEPAELVEEYKDLGTIFDSSLKFSPNTEEILRKCHLRQYLLRKLNSFGVSKIKSSGPFYYSFVESIITFSMTCWFHSTSLQKRDRLQRTATFLHFVHMESPPATLLSGHGSMGRDASQRAVAIRTAANDLINPEKSKCPCPHCANGKILHTAMLHTAAASEIPHKAVAIRDVIASKWRTRPQRMPSKHGL</sequence>